<gene>
    <name evidence="3" type="primary">LOC108561213</name>
</gene>
<feature type="coiled-coil region" evidence="1">
    <location>
        <begin position="35"/>
        <end position="69"/>
    </location>
</feature>
<name>A0ABM1MIZ8_NICVS</name>
<keyword evidence="1" id="KW-0175">Coiled coil</keyword>
<dbReference type="Gene3D" id="1.20.58.890">
    <property type="match status" value="1"/>
</dbReference>
<dbReference type="PANTHER" id="PTHR12334">
    <property type="entry name" value="BAG FAMILY MOLECULAR CHAPERONE REGULATOR 2"/>
    <property type="match status" value="1"/>
</dbReference>
<protein>
    <submittedName>
        <fullName evidence="3">BAG family molecular chaperone regulator 2</fullName>
    </submittedName>
</protein>
<evidence type="ECO:0000313" key="3">
    <source>
        <dbReference type="RefSeq" id="XP_017774548.1"/>
    </source>
</evidence>
<organism evidence="2 3">
    <name type="scientific">Nicrophorus vespilloides</name>
    <name type="common">Boreal carrion beetle</name>
    <dbReference type="NCBI Taxonomy" id="110193"/>
    <lineage>
        <taxon>Eukaryota</taxon>
        <taxon>Metazoa</taxon>
        <taxon>Ecdysozoa</taxon>
        <taxon>Arthropoda</taxon>
        <taxon>Hexapoda</taxon>
        <taxon>Insecta</taxon>
        <taxon>Pterygota</taxon>
        <taxon>Neoptera</taxon>
        <taxon>Endopterygota</taxon>
        <taxon>Coleoptera</taxon>
        <taxon>Polyphaga</taxon>
        <taxon>Staphyliniformia</taxon>
        <taxon>Silphidae</taxon>
        <taxon>Nicrophorinae</taxon>
        <taxon>Nicrophorus</taxon>
    </lineage>
</organism>
<dbReference type="Proteomes" id="UP000695000">
    <property type="component" value="Unplaced"/>
</dbReference>
<keyword evidence="2" id="KW-1185">Reference proteome</keyword>
<evidence type="ECO:0000313" key="2">
    <source>
        <dbReference type="Proteomes" id="UP000695000"/>
    </source>
</evidence>
<dbReference type="GeneID" id="108561213"/>
<accession>A0ABM1MIZ8</accession>
<sequence>MEVDPCPSTSAEQLSPKAILPKIDEDNVLDFPHPKEKIMEILDNLEGHVEKLRKDASKLEEEKDNILSSLDTVKLHPSLNDLIGLEKDEALRYLDRIATRCMTVDVKVFTQRDKSQEEALHQVNHLIDNLVVCLKTDPDGAKNRCLTYMNSCSSQLNGLTDKHFESVLLGCTIDDQKKVKKRLHGLLRYFDKMGFAIEVD</sequence>
<reference evidence="3" key="1">
    <citation type="submission" date="2025-08" db="UniProtKB">
        <authorList>
            <consortium name="RefSeq"/>
        </authorList>
    </citation>
    <scope>IDENTIFICATION</scope>
    <source>
        <tissue evidence="3">Whole Larva</tissue>
    </source>
</reference>
<proteinExistence type="predicted"/>
<dbReference type="RefSeq" id="XP_017774548.1">
    <property type="nucleotide sequence ID" value="XM_017919059.1"/>
</dbReference>
<dbReference type="PANTHER" id="PTHR12334:SF6">
    <property type="entry name" value="BAG FAMILY MOLECULAR CHAPERONE REGULATOR 2"/>
    <property type="match status" value="1"/>
</dbReference>
<dbReference type="InterPro" id="IPR037689">
    <property type="entry name" value="BAG2"/>
</dbReference>
<evidence type="ECO:0000256" key="1">
    <source>
        <dbReference type="SAM" id="Coils"/>
    </source>
</evidence>